<keyword evidence="5 8" id="KW-1133">Transmembrane helix</keyword>
<evidence type="ECO:0000256" key="4">
    <source>
        <dbReference type="ARBA" id="ARBA00022692"/>
    </source>
</evidence>
<dbReference type="Pfam" id="PF09976">
    <property type="entry name" value="TPR_21"/>
    <property type="match status" value="1"/>
</dbReference>
<keyword evidence="4 8" id="KW-0812">Transmembrane</keyword>
<gene>
    <name evidence="10" type="ORF">HNP60_001242</name>
</gene>
<organism evidence="10 11">
    <name type="scientific">Sphingobium lignivorans</name>
    <dbReference type="NCBI Taxonomy" id="2735886"/>
    <lineage>
        <taxon>Bacteria</taxon>
        <taxon>Pseudomonadati</taxon>
        <taxon>Pseudomonadota</taxon>
        <taxon>Alphaproteobacteria</taxon>
        <taxon>Sphingomonadales</taxon>
        <taxon>Sphingomonadaceae</taxon>
        <taxon>Sphingobium</taxon>
    </lineage>
</organism>
<accession>A0ABR6NFI7</accession>
<dbReference type="Proteomes" id="UP001138540">
    <property type="component" value="Unassembled WGS sequence"/>
</dbReference>
<protein>
    <recommendedName>
        <fullName evidence="9">Ancillary SecYEG translocon subunit/Cell division coordinator CpoB TPR domain-containing protein</fullName>
    </recommendedName>
</protein>
<comment type="subcellular location">
    <subcellularLocation>
        <location evidence="2">Cell membrane</location>
    </subcellularLocation>
    <subcellularLocation>
        <location evidence="1">Membrane</location>
        <topology evidence="1">Single-pass membrane protein</topology>
    </subcellularLocation>
</comment>
<dbReference type="PANTHER" id="PTHR38035">
    <property type="entry name" value="UPF0070 PROTEIN YFGM"/>
    <property type="match status" value="1"/>
</dbReference>
<proteinExistence type="predicted"/>
<reference evidence="10 11" key="1">
    <citation type="submission" date="2020-08" db="EMBL/GenBank/DDBJ databases">
        <title>Exploring microbial biodiversity for novel pathways involved in the catabolism of aromatic compounds derived from lignin.</title>
        <authorList>
            <person name="Elkins J."/>
        </authorList>
    </citation>
    <scope>NUCLEOTIDE SEQUENCE [LARGE SCALE GENOMIC DNA]</scope>
    <source>
        <strain evidence="10 11">B1D3A</strain>
    </source>
</reference>
<keyword evidence="3" id="KW-1003">Cell membrane</keyword>
<dbReference type="PANTHER" id="PTHR38035:SF1">
    <property type="entry name" value="ANCILLARY SECYEG TRANSLOCON SUBUNIT"/>
    <property type="match status" value="1"/>
</dbReference>
<dbReference type="InterPro" id="IPR018704">
    <property type="entry name" value="SecYEG/CpoB_TPR"/>
</dbReference>
<evidence type="ECO:0000256" key="3">
    <source>
        <dbReference type="ARBA" id="ARBA00022475"/>
    </source>
</evidence>
<comment type="caution">
    <text evidence="10">The sequence shown here is derived from an EMBL/GenBank/DDBJ whole genome shotgun (WGS) entry which is preliminary data.</text>
</comment>
<dbReference type="EMBL" id="JACHKA010000001">
    <property type="protein sequence ID" value="MBB5985268.1"/>
    <property type="molecule type" value="Genomic_DNA"/>
</dbReference>
<name>A0ABR6NFI7_9SPHN</name>
<evidence type="ECO:0000313" key="10">
    <source>
        <dbReference type="EMBL" id="MBB5985268.1"/>
    </source>
</evidence>
<keyword evidence="11" id="KW-1185">Reference proteome</keyword>
<evidence type="ECO:0000256" key="7">
    <source>
        <dbReference type="ARBA" id="ARBA00023186"/>
    </source>
</evidence>
<keyword evidence="6 8" id="KW-0472">Membrane</keyword>
<evidence type="ECO:0000256" key="2">
    <source>
        <dbReference type="ARBA" id="ARBA00004236"/>
    </source>
</evidence>
<evidence type="ECO:0000256" key="1">
    <source>
        <dbReference type="ARBA" id="ARBA00004167"/>
    </source>
</evidence>
<evidence type="ECO:0000259" key="9">
    <source>
        <dbReference type="Pfam" id="PF09976"/>
    </source>
</evidence>
<dbReference type="RefSeq" id="WP_184151441.1">
    <property type="nucleotide sequence ID" value="NZ_JACHKA010000001.1"/>
</dbReference>
<feature type="transmembrane region" description="Helical" evidence="8">
    <location>
        <begin position="31"/>
        <end position="52"/>
    </location>
</feature>
<evidence type="ECO:0000313" key="11">
    <source>
        <dbReference type="Proteomes" id="UP001138540"/>
    </source>
</evidence>
<evidence type="ECO:0000256" key="8">
    <source>
        <dbReference type="SAM" id="Phobius"/>
    </source>
</evidence>
<feature type="domain" description="Ancillary SecYEG translocon subunit/Cell division coordinator CpoB TPR" evidence="9">
    <location>
        <begin position="26"/>
        <end position="191"/>
    </location>
</feature>
<sequence length="233" mass="24615">MALTPYQTDALLREVDDAVRKDDLESFWERYGIAIAVAVVIGLSAFGGWLYWQHHKTQVAEANSVAFGNLLKSAQGGSLDQKIYDTLVTEGGAIYKTEAQLVKAALAAGREDDAAAIATYDEVLKDPEALQPLKDAALLRKTALQFDKAKPDDVVAALSRLSTPDSAFFGSAGELTAIAHLKAGRREQAGALFASLAGDQSVPESIRLRAGQMASMLGSALPSAAAQPGTPAR</sequence>
<keyword evidence="7" id="KW-0143">Chaperone</keyword>
<dbReference type="InterPro" id="IPR026039">
    <property type="entry name" value="YfgM"/>
</dbReference>
<evidence type="ECO:0000256" key="6">
    <source>
        <dbReference type="ARBA" id="ARBA00023136"/>
    </source>
</evidence>
<evidence type="ECO:0000256" key="5">
    <source>
        <dbReference type="ARBA" id="ARBA00022989"/>
    </source>
</evidence>